<accession>W2S5U1</accession>
<dbReference type="OrthoDB" id="3433125at2759"/>
<dbReference type="EMBL" id="KB822718">
    <property type="protein sequence ID" value="ETN43383.1"/>
    <property type="molecule type" value="Genomic_DNA"/>
</dbReference>
<name>W2S5U1_CYPE1</name>
<dbReference type="VEuPathDB" id="FungiDB:HMPREF1541_02542"/>
<dbReference type="InParanoid" id="W2S5U1"/>
<feature type="compositionally biased region" description="Acidic residues" evidence="1">
    <location>
        <begin position="55"/>
        <end position="70"/>
    </location>
</feature>
<gene>
    <name evidence="2" type="ORF">HMPREF1541_02542</name>
</gene>
<reference evidence="2 3" key="1">
    <citation type="submission" date="2013-03" db="EMBL/GenBank/DDBJ databases">
        <title>The Genome Sequence of Phialophora europaea CBS 101466.</title>
        <authorList>
            <consortium name="The Broad Institute Genomics Platform"/>
            <person name="Cuomo C."/>
            <person name="de Hoog S."/>
            <person name="Gorbushina A."/>
            <person name="Walker B."/>
            <person name="Young S.K."/>
            <person name="Zeng Q."/>
            <person name="Gargeya S."/>
            <person name="Fitzgerald M."/>
            <person name="Haas B."/>
            <person name="Abouelleil A."/>
            <person name="Allen A.W."/>
            <person name="Alvarado L."/>
            <person name="Arachchi H.M."/>
            <person name="Berlin A.M."/>
            <person name="Chapman S.B."/>
            <person name="Gainer-Dewar J."/>
            <person name="Goldberg J."/>
            <person name="Griggs A."/>
            <person name="Gujja S."/>
            <person name="Hansen M."/>
            <person name="Howarth C."/>
            <person name="Imamovic A."/>
            <person name="Ireland A."/>
            <person name="Larimer J."/>
            <person name="McCowan C."/>
            <person name="Murphy C."/>
            <person name="Pearson M."/>
            <person name="Poon T.W."/>
            <person name="Priest M."/>
            <person name="Roberts A."/>
            <person name="Saif S."/>
            <person name="Shea T."/>
            <person name="Sisk P."/>
            <person name="Sykes S."/>
            <person name="Wortman J."/>
            <person name="Nusbaum C."/>
            <person name="Birren B."/>
        </authorList>
    </citation>
    <scope>NUCLEOTIDE SEQUENCE [LARGE SCALE GENOMIC DNA]</scope>
    <source>
        <strain evidence="2 3">CBS 101466</strain>
    </source>
</reference>
<dbReference type="RefSeq" id="XP_008715119.1">
    <property type="nucleotide sequence ID" value="XM_008716897.1"/>
</dbReference>
<proteinExistence type="predicted"/>
<keyword evidence="3" id="KW-1185">Reference proteome</keyword>
<dbReference type="InterPro" id="IPR053221">
    <property type="entry name" value="Burnettramic_acid_biosynth"/>
</dbReference>
<evidence type="ECO:0000256" key="1">
    <source>
        <dbReference type="SAM" id="MobiDB-lite"/>
    </source>
</evidence>
<dbReference type="HOGENOM" id="CLU_023303_2_0_1"/>
<feature type="region of interest" description="Disordered" evidence="1">
    <location>
        <begin position="1"/>
        <end position="70"/>
    </location>
</feature>
<dbReference type="GeneID" id="19969881"/>
<sequence>MFVKKLVTKGIASGVGLAAEARAEHKEKKARANSRSPSPNPLRAPRKDDKVQEDSSSDSEDEVELAWELDDAAAELSGPPPAYEDIDNEPAPDPKAVAQDFLRLHSATSLAVKQYKPLPCPVILPQRRPKNKERGFIRAYPPILLETSGIDQKTFLDFLEDFDKASKASPVFDVINLACFAVGFIPNPIAMAVTTAVQVASRTAQEMQSRYRRNGYLDQINESFFKPRGLFCMIMTFKPDAPPVLGINVTAEDKALAKVASEPDSEFRAKLSKLRLTSGTAQGEVSLPEAAPLVYPAIDAAVDDSSAEKQNFLKSSGAFMSTYLDRRAQAEYAGTHSESQLVAPETERQFKSKYADPNHPIHSGTIWGLVTAGKFDPVRDKRARKAERRAAKRGVVLTEEEIENVKMGRKLAPERGGRRKGRGPVGLVLTPVRKAMQKNIRESFIPGTLVPSTSASRRAFHRRYQYSCGGLDHHPDQLEPPSLLQTPSPEKCFLVPVC</sequence>
<evidence type="ECO:0000313" key="2">
    <source>
        <dbReference type="EMBL" id="ETN43383.1"/>
    </source>
</evidence>
<evidence type="ECO:0000313" key="3">
    <source>
        <dbReference type="Proteomes" id="UP000030752"/>
    </source>
</evidence>
<protein>
    <submittedName>
        <fullName evidence="2">Uncharacterized protein</fullName>
    </submittedName>
</protein>
<dbReference type="Proteomes" id="UP000030752">
    <property type="component" value="Unassembled WGS sequence"/>
</dbReference>
<dbReference type="eggNOG" id="ENOG502S0G3">
    <property type="taxonomic scope" value="Eukaryota"/>
</dbReference>
<dbReference type="PANTHER" id="PTHR38887">
    <property type="entry name" value="CHROMOSOME 21, WHOLE GENOME SHOTGUN SEQUENCE"/>
    <property type="match status" value="1"/>
</dbReference>
<dbReference type="AlphaFoldDB" id="W2S5U1"/>
<organism evidence="2 3">
    <name type="scientific">Cyphellophora europaea (strain CBS 101466)</name>
    <name type="common">Phialophora europaea</name>
    <dbReference type="NCBI Taxonomy" id="1220924"/>
    <lineage>
        <taxon>Eukaryota</taxon>
        <taxon>Fungi</taxon>
        <taxon>Dikarya</taxon>
        <taxon>Ascomycota</taxon>
        <taxon>Pezizomycotina</taxon>
        <taxon>Eurotiomycetes</taxon>
        <taxon>Chaetothyriomycetidae</taxon>
        <taxon>Chaetothyriales</taxon>
        <taxon>Cyphellophoraceae</taxon>
        <taxon>Cyphellophora</taxon>
    </lineage>
</organism>
<dbReference type="PANTHER" id="PTHR38887:SF1">
    <property type="entry name" value="RAS MODIFICATION PROTEIN ERF4"/>
    <property type="match status" value="1"/>
</dbReference>